<accession>A0A8R7QFC6</accession>
<evidence type="ECO:0000313" key="3">
    <source>
        <dbReference type="Proteomes" id="UP000015106"/>
    </source>
</evidence>
<reference evidence="2" key="2">
    <citation type="submission" date="2018-03" db="EMBL/GenBank/DDBJ databases">
        <title>The Triticum urartu genome reveals the dynamic nature of wheat genome evolution.</title>
        <authorList>
            <person name="Ling H."/>
            <person name="Ma B."/>
            <person name="Shi X."/>
            <person name="Liu H."/>
            <person name="Dong L."/>
            <person name="Sun H."/>
            <person name="Cao Y."/>
            <person name="Gao Q."/>
            <person name="Zheng S."/>
            <person name="Li Y."/>
            <person name="Yu Y."/>
            <person name="Du H."/>
            <person name="Qi M."/>
            <person name="Li Y."/>
            <person name="Yu H."/>
            <person name="Cui Y."/>
            <person name="Wang N."/>
            <person name="Chen C."/>
            <person name="Wu H."/>
            <person name="Zhao Y."/>
            <person name="Zhang J."/>
            <person name="Li Y."/>
            <person name="Zhou W."/>
            <person name="Zhang B."/>
            <person name="Hu W."/>
            <person name="Eijk M."/>
            <person name="Tang J."/>
            <person name="Witsenboer H."/>
            <person name="Zhao S."/>
            <person name="Li Z."/>
            <person name="Zhang A."/>
            <person name="Wang D."/>
            <person name="Liang C."/>
        </authorList>
    </citation>
    <scope>NUCLEOTIDE SEQUENCE [LARGE SCALE GENOMIC DNA]</scope>
    <source>
        <strain evidence="2">cv. G1812</strain>
    </source>
</reference>
<organism evidence="2 3">
    <name type="scientific">Triticum urartu</name>
    <name type="common">Red wild einkorn</name>
    <name type="synonym">Crithodium urartu</name>
    <dbReference type="NCBI Taxonomy" id="4572"/>
    <lineage>
        <taxon>Eukaryota</taxon>
        <taxon>Viridiplantae</taxon>
        <taxon>Streptophyta</taxon>
        <taxon>Embryophyta</taxon>
        <taxon>Tracheophyta</taxon>
        <taxon>Spermatophyta</taxon>
        <taxon>Magnoliopsida</taxon>
        <taxon>Liliopsida</taxon>
        <taxon>Poales</taxon>
        <taxon>Poaceae</taxon>
        <taxon>BOP clade</taxon>
        <taxon>Pooideae</taxon>
        <taxon>Triticodae</taxon>
        <taxon>Triticeae</taxon>
        <taxon>Triticinae</taxon>
        <taxon>Triticum</taxon>
    </lineage>
</organism>
<dbReference type="EnsemblPlants" id="TuG1812G0500002253.01.T01">
    <property type="protein sequence ID" value="TuG1812G0500002253.01.T01.cds436800"/>
    <property type="gene ID" value="TuG1812G0500002253.01"/>
</dbReference>
<sequence>MRFEFLHQFSPFIPQIPSRRCHRFSELRQVPFLGFFNLGDQDNRGTFSLAEQSYYSTRRKHFFRRTRRKNKTGKHKTKQKHSTHLLGRPGSARVGGSYYCRRPKSPTRRRVIAGVASSGADTSPRSPLLYISQSRIGGGRGATTSSPSNKEDLSPQKRSPHPPIPLAYRFSQADFSFNMERFAAMVAGRRAGAAPKPASAAEEGGEEYLRIQLEEIVIVKDDAYDALAAATAAAQSRANANGQCGGGGATTTGTASTAMENCARAAAAARVGSSTRPAAAQGAWTTAARGVGFD</sequence>
<feature type="region of interest" description="Disordered" evidence="1">
    <location>
        <begin position="66"/>
        <end position="103"/>
    </location>
</feature>
<keyword evidence="3" id="KW-1185">Reference proteome</keyword>
<feature type="region of interest" description="Disordered" evidence="1">
    <location>
        <begin position="133"/>
        <end position="164"/>
    </location>
</feature>
<proteinExistence type="predicted"/>
<dbReference type="AlphaFoldDB" id="A0A8R7QFC6"/>
<protein>
    <submittedName>
        <fullName evidence="2">Uncharacterized protein</fullName>
    </submittedName>
</protein>
<evidence type="ECO:0000256" key="1">
    <source>
        <dbReference type="SAM" id="MobiDB-lite"/>
    </source>
</evidence>
<evidence type="ECO:0000313" key="2">
    <source>
        <dbReference type="EnsemblPlants" id="TuG1812G0500002253.01.T01.cds436800"/>
    </source>
</evidence>
<feature type="compositionally biased region" description="Basic residues" evidence="1">
    <location>
        <begin position="66"/>
        <end position="83"/>
    </location>
</feature>
<name>A0A8R7QFC6_TRIUA</name>
<reference evidence="3" key="1">
    <citation type="journal article" date="2013" name="Nature">
        <title>Draft genome of the wheat A-genome progenitor Triticum urartu.</title>
        <authorList>
            <person name="Ling H.Q."/>
            <person name="Zhao S."/>
            <person name="Liu D."/>
            <person name="Wang J."/>
            <person name="Sun H."/>
            <person name="Zhang C."/>
            <person name="Fan H."/>
            <person name="Li D."/>
            <person name="Dong L."/>
            <person name="Tao Y."/>
            <person name="Gao C."/>
            <person name="Wu H."/>
            <person name="Li Y."/>
            <person name="Cui Y."/>
            <person name="Guo X."/>
            <person name="Zheng S."/>
            <person name="Wang B."/>
            <person name="Yu K."/>
            <person name="Liang Q."/>
            <person name="Yang W."/>
            <person name="Lou X."/>
            <person name="Chen J."/>
            <person name="Feng M."/>
            <person name="Jian J."/>
            <person name="Zhang X."/>
            <person name="Luo G."/>
            <person name="Jiang Y."/>
            <person name="Liu J."/>
            <person name="Wang Z."/>
            <person name="Sha Y."/>
            <person name="Zhang B."/>
            <person name="Wu H."/>
            <person name="Tang D."/>
            <person name="Shen Q."/>
            <person name="Xue P."/>
            <person name="Zou S."/>
            <person name="Wang X."/>
            <person name="Liu X."/>
            <person name="Wang F."/>
            <person name="Yang Y."/>
            <person name="An X."/>
            <person name="Dong Z."/>
            <person name="Zhang K."/>
            <person name="Zhang X."/>
            <person name="Luo M.C."/>
            <person name="Dvorak J."/>
            <person name="Tong Y."/>
            <person name="Wang J."/>
            <person name="Yang H."/>
            <person name="Li Z."/>
            <person name="Wang D."/>
            <person name="Zhang A."/>
            <person name="Wang J."/>
        </authorList>
    </citation>
    <scope>NUCLEOTIDE SEQUENCE</scope>
    <source>
        <strain evidence="3">cv. G1812</strain>
    </source>
</reference>
<dbReference type="Proteomes" id="UP000015106">
    <property type="component" value="Chromosome 5"/>
</dbReference>
<dbReference type="Gramene" id="TuG1812G0500002253.01.T01">
    <property type="protein sequence ID" value="TuG1812G0500002253.01.T01.cds436800"/>
    <property type="gene ID" value="TuG1812G0500002253.01"/>
</dbReference>
<reference evidence="2" key="3">
    <citation type="submission" date="2022-06" db="UniProtKB">
        <authorList>
            <consortium name="EnsemblPlants"/>
        </authorList>
    </citation>
    <scope>IDENTIFICATION</scope>
</reference>